<evidence type="ECO:0000256" key="2">
    <source>
        <dbReference type="ARBA" id="ARBA00022741"/>
    </source>
</evidence>
<protein>
    <recommendedName>
        <fullName evidence="7">Phosphopantothenate/pantothenate synthetase</fullName>
    </recommendedName>
</protein>
<sequence>MKIDKAHPRAQSLILREKLVEGIKSGITSQAGLIAHGRGEAFDYLIGEKTNTFAEKAITAASAQLLLARKPILSINGNAAALCSKDFIKLSQILDCKIEVNLFHHSKIRVSNIEKLLSSLDASRILSGKNKKIKLKNIASRRANVLKEGIGTADCIFVPLEDGDRCLALRKLGKIVITVDLNPLSRTSRSASVTIVDNIVRCLPLLNEETVKLKRYKPGKLKAIIQIYNNQSILNEAISVIRKGVL</sequence>
<accession>A0A1F5Z0L2</accession>
<evidence type="ECO:0000313" key="6">
    <source>
        <dbReference type="Proteomes" id="UP000177354"/>
    </source>
</evidence>
<evidence type="ECO:0000313" key="5">
    <source>
        <dbReference type="EMBL" id="OGG05999.1"/>
    </source>
</evidence>
<keyword evidence="4" id="KW-0173">Coenzyme A biosynthesis</keyword>
<evidence type="ECO:0008006" key="7">
    <source>
        <dbReference type="Google" id="ProtNLM"/>
    </source>
</evidence>
<keyword evidence="1" id="KW-0436">Ligase</keyword>
<dbReference type="Pfam" id="PF02006">
    <property type="entry name" value="PPS_PS"/>
    <property type="match status" value="1"/>
</dbReference>
<dbReference type="InterPro" id="IPR038138">
    <property type="entry name" value="PPS/PS_sf"/>
</dbReference>
<dbReference type="AlphaFoldDB" id="A0A1F5Z0L2"/>
<dbReference type="Gene3D" id="3.40.50.12640">
    <property type="entry name" value="Phosphopantoate/pantothenate synthetase"/>
    <property type="match status" value="1"/>
</dbReference>
<dbReference type="GO" id="GO:0015937">
    <property type="term" value="P:coenzyme A biosynthetic process"/>
    <property type="evidence" value="ECO:0007669"/>
    <property type="project" value="UniProtKB-KW"/>
</dbReference>
<dbReference type="PANTHER" id="PTHR40695">
    <property type="entry name" value="4-PHOSPHOPANTOATE--BETA-ALANINE LIGASE"/>
    <property type="match status" value="1"/>
</dbReference>
<keyword evidence="3" id="KW-0067">ATP-binding</keyword>
<reference evidence="5 6" key="1">
    <citation type="journal article" date="2016" name="Nat. Commun.">
        <title>Thousands of microbial genomes shed light on interconnected biogeochemical processes in an aquifer system.</title>
        <authorList>
            <person name="Anantharaman K."/>
            <person name="Brown C.T."/>
            <person name="Hug L.A."/>
            <person name="Sharon I."/>
            <person name="Castelle C.J."/>
            <person name="Probst A.J."/>
            <person name="Thomas B.C."/>
            <person name="Singh A."/>
            <person name="Wilkins M.J."/>
            <person name="Karaoz U."/>
            <person name="Brodie E.L."/>
            <person name="Williams K.H."/>
            <person name="Hubbard S.S."/>
            <person name="Banfield J.F."/>
        </authorList>
    </citation>
    <scope>NUCLEOTIDE SEQUENCE [LARGE SCALE GENOMIC DNA]</scope>
</reference>
<proteinExistence type="predicted"/>
<dbReference type="NCBIfam" id="NF010324">
    <property type="entry name" value="PRK13761.1"/>
    <property type="match status" value="1"/>
</dbReference>
<dbReference type="PANTHER" id="PTHR40695:SF1">
    <property type="entry name" value="4-PHOSPHOPANTOATE--BETA-ALANINE LIGASE"/>
    <property type="match status" value="1"/>
</dbReference>
<gene>
    <name evidence="5" type="ORF">A2777_02560</name>
</gene>
<dbReference type="PIRSF" id="PIRSF004853">
    <property type="entry name" value="UCP004853"/>
    <property type="match status" value="1"/>
</dbReference>
<dbReference type="EMBL" id="MFJF01000020">
    <property type="protein sequence ID" value="OGG05999.1"/>
    <property type="molecule type" value="Genomic_DNA"/>
</dbReference>
<comment type="caution">
    <text evidence="5">The sequence shown here is derived from an EMBL/GenBank/DDBJ whole genome shotgun (WGS) entry which is preliminary data.</text>
</comment>
<name>A0A1F5Z0L2_9BACT</name>
<dbReference type="GO" id="GO:0005524">
    <property type="term" value="F:ATP binding"/>
    <property type="evidence" value="ECO:0007669"/>
    <property type="project" value="UniProtKB-KW"/>
</dbReference>
<evidence type="ECO:0000256" key="1">
    <source>
        <dbReference type="ARBA" id="ARBA00022598"/>
    </source>
</evidence>
<organism evidence="5 6">
    <name type="scientific">Candidatus Gottesmanbacteria bacterium RIFCSPHIGHO2_01_FULL_40_15</name>
    <dbReference type="NCBI Taxonomy" id="1798376"/>
    <lineage>
        <taxon>Bacteria</taxon>
        <taxon>Candidatus Gottesmaniibacteriota</taxon>
    </lineage>
</organism>
<evidence type="ECO:0000256" key="4">
    <source>
        <dbReference type="ARBA" id="ARBA00022993"/>
    </source>
</evidence>
<keyword evidence="2" id="KW-0547">Nucleotide-binding</keyword>
<dbReference type="Proteomes" id="UP000177354">
    <property type="component" value="Unassembled WGS sequence"/>
</dbReference>
<dbReference type="GO" id="GO:0016874">
    <property type="term" value="F:ligase activity"/>
    <property type="evidence" value="ECO:0007669"/>
    <property type="project" value="UniProtKB-KW"/>
</dbReference>
<evidence type="ECO:0000256" key="3">
    <source>
        <dbReference type="ARBA" id="ARBA00022840"/>
    </source>
</evidence>
<dbReference type="InterPro" id="IPR002855">
    <property type="entry name" value="PPS/PS"/>
</dbReference>